<comment type="similarity">
    <text evidence="5">Belongs to the class I-like SAM-binding methyltransferase superfamily. RsmB/NOP family.</text>
</comment>
<dbReference type="Proteomes" id="UP000314986">
    <property type="component" value="Unassembled WGS sequence"/>
</dbReference>
<dbReference type="SUPFAM" id="SSF53335">
    <property type="entry name" value="S-adenosyl-L-methionine-dependent methyltransferases"/>
    <property type="match status" value="1"/>
</dbReference>
<dbReference type="InterPro" id="IPR001678">
    <property type="entry name" value="MeTrfase_RsmB-F_NOP2_dom"/>
</dbReference>
<evidence type="ECO:0000256" key="3">
    <source>
        <dbReference type="ARBA" id="ARBA00022691"/>
    </source>
</evidence>
<dbReference type="InParanoid" id="A0A4W3IBV3"/>
<evidence type="ECO:0000313" key="8">
    <source>
        <dbReference type="Ensembl" id="ENSCMIP00000027704.1"/>
    </source>
</evidence>
<organism evidence="8 9">
    <name type="scientific">Callorhinchus milii</name>
    <name type="common">Ghost shark</name>
    <dbReference type="NCBI Taxonomy" id="7868"/>
    <lineage>
        <taxon>Eukaryota</taxon>
        <taxon>Metazoa</taxon>
        <taxon>Chordata</taxon>
        <taxon>Craniata</taxon>
        <taxon>Vertebrata</taxon>
        <taxon>Chondrichthyes</taxon>
        <taxon>Holocephali</taxon>
        <taxon>Chimaeriformes</taxon>
        <taxon>Callorhinchidae</taxon>
        <taxon>Callorhinchus</taxon>
    </lineage>
</organism>
<dbReference type="Pfam" id="PF01189">
    <property type="entry name" value="Methyltr_RsmB-F"/>
    <property type="match status" value="1"/>
</dbReference>
<dbReference type="Ensembl" id="ENSCMIT00000028145.1">
    <property type="protein sequence ID" value="ENSCMIP00000027704.1"/>
    <property type="gene ID" value="ENSCMIG00000012063.1"/>
</dbReference>
<dbReference type="AlphaFoldDB" id="A0A4W3IBV3"/>
<reference evidence="8" key="4">
    <citation type="submission" date="2025-08" db="UniProtKB">
        <authorList>
            <consortium name="Ensembl"/>
        </authorList>
    </citation>
    <scope>IDENTIFICATION</scope>
</reference>
<feature type="compositionally biased region" description="Polar residues" evidence="6">
    <location>
        <begin position="536"/>
        <end position="549"/>
    </location>
</feature>
<dbReference type="Pfam" id="PF21148">
    <property type="entry name" value="NSUN5_fdxn-like"/>
    <property type="match status" value="1"/>
</dbReference>
<dbReference type="InterPro" id="IPR049560">
    <property type="entry name" value="MeTrfase_RsmB-F_NOP2_cat"/>
</dbReference>
<dbReference type="Gene3D" id="3.40.50.150">
    <property type="entry name" value="Vaccinia Virus protein VP39"/>
    <property type="match status" value="1"/>
</dbReference>
<feature type="active site" description="Nucleophile" evidence="5">
    <location>
        <position position="431"/>
    </location>
</feature>
<feature type="domain" description="SAM-dependent MTase RsmB/NOP-type" evidence="7">
    <location>
        <begin position="186"/>
        <end position="500"/>
    </location>
</feature>
<dbReference type="InterPro" id="IPR029063">
    <property type="entry name" value="SAM-dependent_MTases_sf"/>
</dbReference>
<dbReference type="GeneTree" id="ENSGT00940000157352"/>
<sequence length="699" mass="78863">MVYSSDIPSEISNLDELTISSKKSTSSHGEKNGYPDYIYVTAAKIFQNIHAEKEYDRQLVNYGTDQSLTVPEIKDERAQRWVYELAFSTLKYQELLEEILVNSCFYPSQSISTDLTGLVMVMLYDFQNRKFQPRSVCEADDVIADVRDIEQHLHKFKTKIAAALARCRIKNDAISIDLILPEAVRNQEKRASTLPLYAWVNALKISLEDVMNILELEGFPKVKSVSEFQGQSFCQDRHCQDLLLFPSQIKCMLYDLQLFTSYKLVIQDKTRSLAPHSVKALMNMDDDIVVTNACSRLTVAHMSVLTDQNSSKVYVCGVKAELQQTELRRLFEEMGCKNVKLIPQNFTDIEPTDPRLQKVKVILLVPQCSASGVSNPVDFILNEHGDTGLLQDLSQGTVSEEKLNVLVKRQAEELMHAIKFPKVQAIVYSTCSVYPEENEQIVNPVLGKRIEGSKLQPYRLSAPVIPLCCASEITCAVDKFFKIEPSEQVNGCFIAVLTREVGFTDVLARAAAKGLLDGPEPNKPRKREDKRKKPKSLNQKKGSFSGTQSRITDFINEQKTVVANENTAMVKSYSGEQTTELNLDAQSAQRISVPALPSRPKKSITSMTSVNRLSERKAKRENKLVLKPVEMLLPPVTIRYLGPTGSHTRSFGQTFFYQYNGLISQPPFPYSRNSFITSLGVKRQRDVGSASRRQPRPWL</sequence>
<gene>
    <name evidence="8" type="primary">LOC103175869</name>
</gene>
<dbReference type="GO" id="GO:0008168">
    <property type="term" value="F:methyltransferase activity"/>
    <property type="evidence" value="ECO:0007669"/>
    <property type="project" value="UniProtKB-KW"/>
</dbReference>
<feature type="region of interest" description="Disordered" evidence="6">
    <location>
        <begin position="515"/>
        <end position="549"/>
    </location>
</feature>
<evidence type="ECO:0000256" key="1">
    <source>
        <dbReference type="ARBA" id="ARBA00022603"/>
    </source>
</evidence>
<reference evidence="9" key="2">
    <citation type="journal article" date="2007" name="PLoS Biol.">
        <title>Survey sequencing and comparative analysis of the elephant shark (Callorhinchus milii) genome.</title>
        <authorList>
            <person name="Venkatesh B."/>
            <person name="Kirkness E.F."/>
            <person name="Loh Y.H."/>
            <person name="Halpern A.L."/>
            <person name="Lee A.P."/>
            <person name="Johnson J."/>
            <person name="Dandona N."/>
            <person name="Viswanathan L.D."/>
            <person name="Tay A."/>
            <person name="Venter J.C."/>
            <person name="Strausberg R.L."/>
            <person name="Brenner S."/>
        </authorList>
    </citation>
    <scope>NUCLEOTIDE SEQUENCE [LARGE SCALE GENOMIC DNA]</scope>
</reference>
<dbReference type="InterPro" id="IPR042620">
    <property type="entry name" value="NSUN7"/>
</dbReference>
<dbReference type="STRING" id="7868.ENSCMIP00000027704"/>
<keyword evidence="2 5" id="KW-0808">Transferase</keyword>
<dbReference type="PANTHER" id="PTHR14663">
    <property type="entry name" value="METHYLTRANSFERASE NSUN7-RELATED"/>
    <property type="match status" value="1"/>
</dbReference>
<evidence type="ECO:0000256" key="5">
    <source>
        <dbReference type="PROSITE-ProRule" id="PRU01023"/>
    </source>
</evidence>
<dbReference type="GO" id="GO:0032259">
    <property type="term" value="P:methylation"/>
    <property type="evidence" value="ECO:0007669"/>
    <property type="project" value="UniProtKB-KW"/>
</dbReference>
<evidence type="ECO:0000259" key="7">
    <source>
        <dbReference type="PROSITE" id="PS51686"/>
    </source>
</evidence>
<keyword evidence="4 5" id="KW-0694">RNA-binding</keyword>
<dbReference type="PROSITE" id="PS51686">
    <property type="entry name" value="SAM_MT_RSMB_NOP"/>
    <property type="match status" value="1"/>
</dbReference>
<keyword evidence="3 5" id="KW-0949">S-adenosyl-L-methionine</keyword>
<reference evidence="9" key="1">
    <citation type="journal article" date="2006" name="Science">
        <title>Ancient noncoding elements conserved in the human genome.</title>
        <authorList>
            <person name="Venkatesh B."/>
            <person name="Kirkness E.F."/>
            <person name="Loh Y.H."/>
            <person name="Halpern A.L."/>
            <person name="Lee A.P."/>
            <person name="Johnson J."/>
            <person name="Dandona N."/>
            <person name="Viswanathan L.D."/>
            <person name="Tay A."/>
            <person name="Venter J.C."/>
            <person name="Strausberg R.L."/>
            <person name="Brenner S."/>
        </authorList>
    </citation>
    <scope>NUCLEOTIDE SEQUENCE [LARGE SCALE GENOMIC DNA]</scope>
</reference>
<dbReference type="SMR" id="A0A4W3IBV3"/>
<evidence type="ECO:0000256" key="2">
    <source>
        <dbReference type="ARBA" id="ARBA00022679"/>
    </source>
</evidence>
<keyword evidence="9" id="KW-1185">Reference proteome</keyword>
<comment type="caution">
    <text evidence="5">Lacks conserved residue(s) required for the propagation of feature annotation.</text>
</comment>
<evidence type="ECO:0000256" key="6">
    <source>
        <dbReference type="SAM" id="MobiDB-lite"/>
    </source>
</evidence>
<dbReference type="InterPro" id="IPR049561">
    <property type="entry name" value="NSUN5_7_fdxn-like"/>
</dbReference>
<proteinExistence type="inferred from homology"/>
<dbReference type="Gene3D" id="3.30.70.1170">
    <property type="entry name" value="Sun protein, domain 3"/>
    <property type="match status" value="1"/>
</dbReference>
<protein>
    <submittedName>
        <fullName evidence="8">NOP2/Sun RNA methyltransferase family member 7</fullName>
    </submittedName>
</protein>
<feature type="compositionally biased region" description="Polar residues" evidence="6">
    <location>
        <begin position="603"/>
        <end position="612"/>
    </location>
</feature>
<accession>A0A4W3IBV3</accession>
<reference evidence="8" key="5">
    <citation type="submission" date="2025-09" db="UniProtKB">
        <authorList>
            <consortium name="Ensembl"/>
        </authorList>
    </citation>
    <scope>IDENTIFICATION</scope>
</reference>
<evidence type="ECO:0000256" key="4">
    <source>
        <dbReference type="ARBA" id="ARBA00022884"/>
    </source>
</evidence>
<dbReference type="PANTHER" id="PTHR14663:SF2">
    <property type="entry name" value="METHYLTRANSFERASE NSUN7-RELATED"/>
    <property type="match status" value="1"/>
</dbReference>
<reference evidence="9" key="3">
    <citation type="journal article" date="2014" name="Nature">
        <title>Elephant shark genome provides unique insights into gnathostome evolution.</title>
        <authorList>
            <consortium name="International Elephant Shark Genome Sequencing Consortium"/>
            <person name="Venkatesh B."/>
            <person name="Lee A.P."/>
            <person name="Ravi V."/>
            <person name="Maurya A.K."/>
            <person name="Lian M.M."/>
            <person name="Swann J.B."/>
            <person name="Ohta Y."/>
            <person name="Flajnik M.F."/>
            <person name="Sutoh Y."/>
            <person name="Kasahara M."/>
            <person name="Hoon S."/>
            <person name="Gangu V."/>
            <person name="Roy S.W."/>
            <person name="Irimia M."/>
            <person name="Korzh V."/>
            <person name="Kondrychyn I."/>
            <person name="Lim Z.W."/>
            <person name="Tay B.H."/>
            <person name="Tohari S."/>
            <person name="Kong K.W."/>
            <person name="Ho S."/>
            <person name="Lorente-Galdos B."/>
            <person name="Quilez J."/>
            <person name="Marques-Bonet T."/>
            <person name="Raney B.J."/>
            <person name="Ingham P.W."/>
            <person name="Tay A."/>
            <person name="Hillier L.W."/>
            <person name="Minx P."/>
            <person name="Boehm T."/>
            <person name="Wilson R.K."/>
            <person name="Brenner S."/>
            <person name="Warren W.C."/>
        </authorList>
    </citation>
    <scope>NUCLEOTIDE SEQUENCE [LARGE SCALE GENOMIC DNA]</scope>
</reference>
<evidence type="ECO:0000313" key="9">
    <source>
        <dbReference type="Proteomes" id="UP000314986"/>
    </source>
</evidence>
<name>A0A4W3IBV3_CALMI</name>
<feature type="region of interest" description="Disordered" evidence="6">
    <location>
        <begin position="595"/>
        <end position="616"/>
    </location>
</feature>
<keyword evidence="1 5" id="KW-0489">Methyltransferase</keyword>
<dbReference type="GO" id="GO:0003723">
    <property type="term" value="F:RNA binding"/>
    <property type="evidence" value="ECO:0007669"/>
    <property type="project" value="UniProtKB-UniRule"/>
</dbReference>